<sequence>MPQRRILVNDGHEPLGAPIERAPNRKRPPQGGQSI</sequence>
<organism evidence="2 3">
    <name type="scientific">Heterotrigona itama</name>
    <dbReference type="NCBI Taxonomy" id="395501"/>
    <lineage>
        <taxon>Eukaryota</taxon>
        <taxon>Metazoa</taxon>
        <taxon>Ecdysozoa</taxon>
        <taxon>Arthropoda</taxon>
        <taxon>Hexapoda</taxon>
        <taxon>Insecta</taxon>
        <taxon>Pterygota</taxon>
        <taxon>Neoptera</taxon>
        <taxon>Endopterygota</taxon>
        <taxon>Hymenoptera</taxon>
        <taxon>Apocrita</taxon>
        <taxon>Aculeata</taxon>
        <taxon>Apoidea</taxon>
        <taxon>Anthophila</taxon>
        <taxon>Apidae</taxon>
        <taxon>Heterotrigona</taxon>
    </lineage>
</organism>
<evidence type="ECO:0000313" key="2">
    <source>
        <dbReference type="EMBL" id="CAD1474496.1"/>
    </source>
</evidence>
<dbReference type="Proteomes" id="UP000752696">
    <property type="component" value="Unassembled WGS sequence"/>
</dbReference>
<feature type="non-terminal residue" evidence="2">
    <location>
        <position position="35"/>
    </location>
</feature>
<protein>
    <submittedName>
        <fullName evidence="2">Uncharacterized protein</fullName>
    </submittedName>
</protein>
<dbReference type="AlphaFoldDB" id="A0A6V7H592"/>
<reference evidence="2" key="1">
    <citation type="submission" date="2020-07" db="EMBL/GenBank/DDBJ databases">
        <authorList>
            <person name="Nazaruddin N."/>
        </authorList>
    </citation>
    <scope>NUCLEOTIDE SEQUENCE</scope>
</reference>
<accession>A0A6V7H592</accession>
<keyword evidence="3" id="KW-1185">Reference proteome</keyword>
<evidence type="ECO:0000256" key="1">
    <source>
        <dbReference type="SAM" id="MobiDB-lite"/>
    </source>
</evidence>
<gene>
    <name evidence="2" type="ORF">MHI_LOCUS469663</name>
</gene>
<name>A0A6V7H592_9HYME</name>
<feature type="region of interest" description="Disordered" evidence="1">
    <location>
        <begin position="1"/>
        <end position="35"/>
    </location>
</feature>
<evidence type="ECO:0000313" key="3">
    <source>
        <dbReference type="Proteomes" id="UP000752696"/>
    </source>
</evidence>
<comment type="caution">
    <text evidence="2">The sequence shown here is derived from an EMBL/GenBank/DDBJ whole genome shotgun (WGS) entry which is preliminary data.</text>
</comment>
<proteinExistence type="predicted"/>
<dbReference type="EMBL" id="CAJDYZ010007613">
    <property type="protein sequence ID" value="CAD1474496.1"/>
    <property type="molecule type" value="Genomic_DNA"/>
</dbReference>